<protein>
    <submittedName>
        <fullName evidence="1">tRNA (Adenine22-N1)-methyltransferase</fullName>
    </submittedName>
</protein>
<dbReference type="Proteomes" id="UP000275394">
    <property type="component" value="Unassembled WGS sequence"/>
</dbReference>
<keyword evidence="2" id="KW-1185">Reference proteome</keyword>
<dbReference type="PANTHER" id="PTHR38451">
    <property type="entry name" value="TRNA (ADENINE(22)-N(1))-METHYLTRANSFERASE"/>
    <property type="match status" value="1"/>
</dbReference>
<dbReference type="Pfam" id="PF12847">
    <property type="entry name" value="Methyltransf_18"/>
    <property type="match status" value="1"/>
</dbReference>
<comment type="caution">
    <text evidence="1">The sequence shown here is derived from an EMBL/GenBank/DDBJ whole genome shotgun (WGS) entry which is preliminary data.</text>
</comment>
<proteinExistence type="predicted"/>
<dbReference type="GO" id="GO:0008168">
    <property type="term" value="F:methyltransferase activity"/>
    <property type="evidence" value="ECO:0007669"/>
    <property type="project" value="UniProtKB-KW"/>
</dbReference>
<gene>
    <name evidence="1" type="ORF">EDC56_2759</name>
</gene>
<dbReference type="RefSeq" id="WP_148059413.1">
    <property type="nucleotide sequence ID" value="NZ_RKHR01000005.1"/>
</dbReference>
<evidence type="ECO:0000313" key="1">
    <source>
        <dbReference type="EMBL" id="ROS00123.1"/>
    </source>
</evidence>
<dbReference type="EMBL" id="RKHR01000005">
    <property type="protein sequence ID" value="ROS00123.1"/>
    <property type="molecule type" value="Genomic_DNA"/>
</dbReference>
<organism evidence="1 2">
    <name type="scientific">Sinobacterium caligoides</name>
    <dbReference type="NCBI Taxonomy" id="933926"/>
    <lineage>
        <taxon>Bacteria</taxon>
        <taxon>Pseudomonadati</taxon>
        <taxon>Pseudomonadota</taxon>
        <taxon>Gammaproteobacteria</taxon>
        <taxon>Cellvibrionales</taxon>
        <taxon>Spongiibacteraceae</taxon>
        <taxon>Sinobacterium</taxon>
    </lineage>
</organism>
<keyword evidence="1" id="KW-0489">Methyltransferase</keyword>
<name>A0A3N2DJZ1_9GAMM</name>
<keyword evidence="1" id="KW-0808">Transferase</keyword>
<dbReference type="AlphaFoldDB" id="A0A3N2DJZ1"/>
<accession>A0A3N2DJZ1</accession>
<dbReference type="PANTHER" id="PTHR38451:SF1">
    <property type="entry name" value="TRNA (ADENINE(22)-N(1))-METHYLTRANSFERASE"/>
    <property type="match status" value="1"/>
</dbReference>
<dbReference type="OrthoDB" id="6862131at2"/>
<evidence type="ECO:0000313" key="2">
    <source>
        <dbReference type="Proteomes" id="UP000275394"/>
    </source>
</evidence>
<sequence length="228" mass="25628">MMHTLPKLSPRLHAIFSLIQQVGPVDYVWDGCCDHGYLGMHILDSKLSGHLFFVDQLEHIIAPLAAKLSHLGLQGYSLLTMDCGQLSLMQPGSRLVVIAGVGGRALVDMLRSLKQRHQGQRLQFIVCAANCVYELREYLAAECYSLLSEQIVSDRGRQYEVIHLGLNGCGHEKESGEERVTAVGKMWQQGNKDHLAYQQRLLAHYQRQVLNSDSLWLQGIIAAYERCL</sequence>
<dbReference type="Gene3D" id="3.40.50.150">
    <property type="entry name" value="Vaccinia Virus protein VP39"/>
    <property type="match status" value="1"/>
</dbReference>
<dbReference type="GO" id="GO:0032259">
    <property type="term" value="P:methylation"/>
    <property type="evidence" value="ECO:0007669"/>
    <property type="project" value="UniProtKB-KW"/>
</dbReference>
<dbReference type="InterPro" id="IPR029063">
    <property type="entry name" value="SAM-dependent_MTases_sf"/>
</dbReference>
<reference evidence="1 2" key="1">
    <citation type="submission" date="2018-11" db="EMBL/GenBank/DDBJ databases">
        <title>Genomic Encyclopedia of Type Strains, Phase IV (KMG-IV): sequencing the most valuable type-strain genomes for metagenomic binning, comparative biology and taxonomic classification.</title>
        <authorList>
            <person name="Goeker M."/>
        </authorList>
    </citation>
    <scope>NUCLEOTIDE SEQUENCE [LARGE SCALE GENOMIC DNA]</scope>
    <source>
        <strain evidence="1 2">DSM 100316</strain>
    </source>
</reference>